<dbReference type="AlphaFoldDB" id="A0A327KKU3"/>
<dbReference type="OrthoDB" id="8410700at2"/>
<proteinExistence type="predicted"/>
<evidence type="ECO:0000313" key="1">
    <source>
        <dbReference type="EMBL" id="RAI38153.1"/>
    </source>
</evidence>
<organism evidence="1 2">
    <name type="scientific">Rhodoplanes elegans</name>
    <dbReference type="NCBI Taxonomy" id="29408"/>
    <lineage>
        <taxon>Bacteria</taxon>
        <taxon>Pseudomonadati</taxon>
        <taxon>Pseudomonadota</taxon>
        <taxon>Alphaproteobacteria</taxon>
        <taxon>Hyphomicrobiales</taxon>
        <taxon>Nitrobacteraceae</taxon>
        <taxon>Rhodoplanes</taxon>
    </lineage>
</organism>
<dbReference type="RefSeq" id="WP_111357712.1">
    <property type="nucleotide sequence ID" value="NZ_NPEU01000140.1"/>
</dbReference>
<dbReference type="EMBL" id="NPEU01000140">
    <property type="protein sequence ID" value="RAI38153.1"/>
    <property type="molecule type" value="Genomic_DNA"/>
</dbReference>
<evidence type="ECO:0000313" key="2">
    <source>
        <dbReference type="Proteomes" id="UP000248863"/>
    </source>
</evidence>
<reference evidence="1 2" key="1">
    <citation type="submission" date="2017-07" db="EMBL/GenBank/DDBJ databases">
        <title>Draft Genome Sequences of Select Purple Nonsulfur Bacteria.</title>
        <authorList>
            <person name="Lasarre B."/>
            <person name="Mckinlay J.B."/>
        </authorList>
    </citation>
    <scope>NUCLEOTIDE SEQUENCE [LARGE SCALE GENOMIC DNA]</scope>
    <source>
        <strain evidence="1 2">DSM 11907</strain>
    </source>
</reference>
<comment type="caution">
    <text evidence="1">The sequence shown here is derived from an EMBL/GenBank/DDBJ whole genome shotgun (WGS) entry which is preliminary data.</text>
</comment>
<name>A0A327KKU3_9BRAD</name>
<keyword evidence="2" id="KW-1185">Reference proteome</keyword>
<accession>A0A327KKU3</accession>
<sequence length="162" mass="17506">MMIEHGYALVGPAGVEIAWWPTIPDRIDLPSAGLVILSAAEGWSYADHAIVARDRTVADPPDTGTATLPLLSRRQVLFGLFEDGFITLAEFEASATAVPASIAAIIAAAPGFDDASKAREKVRFLTMEYARRDHPLTLMLQASRPGTTDAEVDAMWLRWAAL</sequence>
<gene>
    <name evidence="1" type="ORF">CH338_13620</name>
</gene>
<protein>
    <submittedName>
        <fullName evidence="1">Uncharacterized protein</fullName>
    </submittedName>
</protein>
<dbReference type="Proteomes" id="UP000248863">
    <property type="component" value="Unassembled WGS sequence"/>
</dbReference>